<dbReference type="AlphaFoldDB" id="A0A2G8RMR8"/>
<reference evidence="3 4" key="1">
    <citation type="journal article" date="2015" name="Sci. Rep.">
        <title>Chromosome-level genome map provides insights into diverse defense mechanisms in the medicinal fungus Ganoderma sinense.</title>
        <authorList>
            <person name="Zhu Y."/>
            <person name="Xu J."/>
            <person name="Sun C."/>
            <person name="Zhou S."/>
            <person name="Xu H."/>
            <person name="Nelson D.R."/>
            <person name="Qian J."/>
            <person name="Song J."/>
            <person name="Luo H."/>
            <person name="Xiang L."/>
            <person name="Li Y."/>
            <person name="Xu Z."/>
            <person name="Ji A."/>
            <person name="Wang L."/>
            <person name="Lu S."/>
            <person name="Hayward A."/>
            <person name="Sun W."/>
            <person name="Li X."/>
            <person name="Schwartz D.C."/>
            <person name="Wang Y."/>
            <person name="Chen S."/>
        </authorList>
    </citation>
    <scope>NUCLEOTIDE SEQUENCE [LARGE SCALE GENOMIC DNA]</scope>
    <source>
        <strain evidence="3 4">ZZ0214-1</strain>
    </source>
</reference>
<sequence length="301" mass="29676">MSQLSIVMQAMFFLLTLAVSVLGKPLAFRPRDAISPPITNPTASSVWKAGDRQTVIWDLSGLNGAQPSNPIGQILLGTFINGEEHLMVESPIASGFNILDGNVTLTVPTVTTGSDYIVCHPAPEPQKLTPFSLLPPPTPSAPAVFGSSGDISAPFTIIGTDASASASASTQLNAASSSNTLPPHETTDPSTTISLPHGVPVTGDSSSSAAATTASASTTAVVSVPSGVVSSSGTPVASSTATAPGASSTGTGTNTGTSSGTGTATAAASIGTGNSGMRMAAGNVPLWSAAVSGALALFALL</sequence>
<dbReference type="STRING" id="1077348.A0A2G8RMR8"/>
<evidence type="ECO:0008006" key="5">
    <source>
        <dbReference type="Google" id="ProtNLM"/>
    </source>
</evidence>
<comment type="caution">
    <text evidence="3">The sequence shown here is derived from an EMBL/GenBank/DDBJ whole genome shotgun (WGS) entry which is preliminary data.</text>
</comment>
<dbReference type="EMBL" id="AYKW01000069">
    <property type="protein sequence ID" value="PIL22806.1"/>
    <property type="molecule type" value="Genomic_DNA"/>
</dbReference>
<feature type="chain" id="PRO_5013721927" description="Transporter" evidence="2">
    <location>
        <begin position="24"/>
        <end position="301"/>
    </location>
</feature>
<gene>
    <name evidence="3" type="ORF">GSI_15501</name>
</gene>
<dbReference type="Proteomes" id="UP000230002">
    <property type="component" value="Unassembled WGS sequence"/>
</dbReference>
<proteinExistence type="predicted"/>
<keyword evidence="2" id="KW-0732">Signal</keyword>
<evidence type="ECO:0000256" key="2">
    <source>
        <dbReference type="SAM" id="SignalP"/>
    </source>
</evidence>
<feature type="signal peptide" evidence="2">
    <location>
        <begin position="1"/>
        <end position="23"/>
    </location>
</feature>
<dbReference type="OrthoDB" id="2339190at2759"/>
<evidence type="ECO:0000313" key="4">
    <source>
        <dbReference type="Proteomes" id="UP000230002"/>
    </source>
</evidence>
<evidence type="ECO:0000313" key="3">
    <source>
        <dbReference type="EMBL" id="PIL22806.1"/>
    </source>
</evidence>
<protein>
    <recommendedName>
        <fullName evidence="5">Transporter</fullName>
    </recommendedName>
</protein>
<feature type="region of interest" description="Disordered" evidence="1">
    <location>
        <begin position="226"/>
        <end position="264"/>
    </location>
</feature>
<feature type="region of interest" description="Disordered" evidence="1">
    <location>
        <begin position="169"/>
        <end position="210"/>
    </location>
</feature>
<name>A0A2G8RMR8_9APHY</name>
<feature type="compositionally biased region" description="Low complexity" evidence="1">
    <location>
        <begin position="169"/>
        <end position="178"/>
    </location>
</feature>
<feature type="compositionally biased region" description="Low complexity" evidence="1">
    <location>
        <begin position="201"/>
        <end position="210"/>
    </location>
</feature>
<accession>A0A2G8RMR8</accession>
<organism evidence="3 4">
    <name type="scientific">Ganoderma sinense ZZ0214-1</name>
    <dbReference type="NCBI Taxonomy" id="1077348"/>
    <lineage>
        <taxon>Eukaryota</taxon>
        <taxon>Fungi</taxon>
        <taxon>Dikarya</taxon>
        <taxon>Basidiomycota</taxon>
        <taxon>Agaricomycotina</taxon>
        <taxon>Agaricomycetes</taxon>
        <taxon>Polyporales</taxon>
        <taxon>Polyporaceae</taxon>
        <taxon>Ganoderma</taxon>
    </lineage>
</organism>
<evidence type="ECO:0000256" key="1">
    <source>
        <dbReference type="SAM" id="MobiDB-lite"/>
    </source>
</evidence>
<keyword evidence="4" id="KW-1185">Reference proteome</keyword>